<name>A0A2T5C6K6_9BACT</name>
<dbReference type="Proteomes" id="UP000243525">
    <property type="component" value="Unassembled WGS sequence"/>
</dbReference>
<dbReference type="InterPro" id="IPR047767">
    <property type="entry name" value="PSP1-like"/>
</dbReference>
<sequence>MEDNYTVNRGCCAGGAGTCSKLEVHDWLSDVVHMATADNIVEVRFKNTRKEYFRNHSNLKLKIGDIVAVEANPGHDIGVVSLTGELVKHQVRKHKVKLVNGDFRKIYRKAKQADIDKWKEAISLEHKTMIRSRQIAADLRLDMKIGDVEYQGDKTKAIFYYIAEGRVDFRQLIKVLAESFRIRIEMKQIGARQEAGRIGGIGPCGRELCCATWMSNFVSVTTNAARFQEISLNPQKLAGQCGKLKCCLNYEVDSYIDAQRDFPPNNIVLEIKNGQYHFLKADVFNRIMYYIGTGENSLSGPQGVPVDRVKEIILMNKKGRKPEKLIEYDDSVTTTRKPKEFEDVLSQDSLTRFDQPKSKRNRKKKRPAKKGDSGGRPSNRGGDNTRNANTKRTNTRNTNKGGSTGSGDNKPQRPNNRRRRKPKSDS</sequence>
<dbReference type="Pfam" id="PF04468">
    <property type="entry name" value="PSP1"/>
    <property type="match status" value="1"/>
</dbReference>
<comment type="caution">
    <text evidence="3">The sequence shown here is derived from an EMBL/GenBank/DDBJ whole genome shotgun (WGS) entry which is preliminary data.</text>
</comment>
<feature type="compositionally biased region" description="Basic residues" evidence="1">
    <location>
        <begin position="358"/>
        <end position="368"/>
    </location>
</feature>
<evidence type="ECO:0000259" key="2">
    <source>
        <dbReference type="PROSITE" id="PS51411"/>
    </source>
</evidence>
<feature type="compositionally biased region" description="Low complexity" evidence="1">
    <location>
        <begin position="384"/>
        <end position="414"/>
    </location>
</feature>
<proteinExistence type="predicted"/>
<reference evidence="3 4" key="1">
    <citation type="submission" date="2018-04" db="EMBL/GenBank/DDBJ databases">
        <title>Genomic Encyclopedia of Archaeal and Bacterial Type Strains, Phase II (KMG-II): from individual species to whole genera.</title>
        <authorList>
            <person name="Goeker M."/>
        </authorList>
    </citation>
    <scope>NUCLEOTIDE SEQUENCE [LARGE SCALE GENOMIC DNA]</scope>
    <source>
        <strain evidence="3 4">DSM 28823</strain>
    </source>
</reference>
<feature type="region of interest" description="Disordered" evidence="1">
    <location>
        <begin position="339"/>
        <end position="426"/>
    </location>
</feature>
<dbReference type="NCBIfam" id="NF041131">
    <property type="entry name" value="RicT_YaaT_fam"/>
    <property type="match status" value="1"/>
</dbReference>
<protein>
    <submittedName>
        <fullName evidence="3">Cell fate regulator YaaT (PSP1 superfamily)</fullName>
    </submittedName>
</protein>
<accession>A0A2T5C6K6</accession>
<feature type="compositionally biased region" description="Basic residues" evidence="1">
    <location>
        <begin position="415"/>
        <end position="426"/>
    </location>
</feature>
<dbReference type="RefSeq" id="WP_107820686.1">
    <property type="nucleotide sequence ID" value="NZ_OY782574.1"/>
</dbReference>
<dbReference type="AlphaFoldDB" id="A0A2T5C6K6"/>
<dbReference type="GO" id="GO:0005737">
    <property type="term" value="C:cytoplasm"/>
    <property type="evidence" value="ECO:0007669"/>
    <property type="project" value="TreeGrafter"/>
</dbReference>
<organism evidence="3 4">
    <name type="scientific">Mangrovibacterium marinum</name>
    <dbReference type="NCBI Taxonomy" id="1639118"/>
    <lineage>
        <taxon>Bacteria</taxon>
        <taxon>Pseudomonadati</taxon>
        <taxon>Bacteroidota</taxon>
        <taxon>Bacteroidia</taxon>
        <taxon>Marinilabiliales</taxon>
        <taxon>Prolixibacteraceae</taxon>
        <taxon>Mangrovibacterium</taxon>
    </lineage>
</organism>
<feature type="domain" description="PSP1 C-terminal" evidence="2">
    <location>
        <begin position="104"/>
        <end position="189"/>
    </location>
</feature>
<gene>
    <name evidence="3" type="ORF">C8N47_101234</name>
</gene>
<dbReference type="PANTHER" id="PTHR43830">
    <property type="entry name" value="PROTEIN PSP1"/>
    <property type="match status" value="1"/>
</dbReference>
<evidence type="ECO:0000313" key="4">
    <source>
        <dbReference type="Proteomes" id="UP000243525"/>
    </source>
</evidence>
<dbReference type="PROSITE" id="PS51411">
    <property type="entry name" value="PSP1_C"/>
    <property type="match status" value="1"/>
</dbReference>
<dbReference type="PANTHER" id="PTHR43830:SF3">
    <property type="entry name" value="PROTEIN PSP1"/>
    <property type="match status" value="1"/>
</dbReference>
<dbReference type="InterPro" id="IPR007557">
    <property type="entry name" value="PSP1_C"/>
</dbReference>
<evidence type="ECO:0000256" key="1">
    <source>
        <dbReference type="SAM" id="MobiDB-lite"/>
    </source>
</evidence>
<dbReference type="OrthoDB" id="9779344at2"/>
<dbReference type="EMBL" id="QAAD01000001">
    <property type="protein sequence ID" value="PTN10584.1"/>
    <property type="molecule type" value="Genomic_DNA"/>
</dbReference>
<evidence type="ECO:0000313" key="3">
    <source>
        <dbReference type="EMBL" id="PTN10584.1"/>
    </source>
</evidence>
<keyword evidence="4" id="KW-1185">Reference proteome</keyword>